<reference evidence="2" key="1">
    <citation type="submission" date="2016-10" db="EMBL/GenBank/DDBJ databases">
        <authorList>
            <person name="Varghese N."/>
            <person name="Submissions S."/>
        </authorList>
    </citation>
    <scope>NUCLEOTIDE SEQUENCE [LARGE SCALE GENOMIC DNA]</scope>
    <source>
        <strain evidence="2">DC30,IBRC 10041,KCTC 4046</strain>
    </source>
</reference>
<evidence type="ECO:0000313" key="1">
    <source>
        <dbReference type="EMBL" id="SDY17435.1"/>
    </source>
</evidence>
<name>A0A1H3HQB4_9EURY</name>
<evidence type="ECO:0000313" key="2">
    <source>
        <dbReference type="Proteomes" id="UP000199079"/>
    </source>
</evidence>
<keyword evidence="2" id="KW-1185">Reference proteome</keyword>
<protein>
    <submittedName>
        <fullName evidence="1">Uncharacterized protein</fullName>
    </submittedName>
</protein>
<sequence>MNKYLTVDNDGFDVVKFADTCHRRGQFDVCGD</sequence>
<proteinExistence type="predicted"/>
<gene>
    <name evidence="1" type="ORF">SAMN05216564_103377</name>
</gene>
<organism evidence="1 2">
    <name type="scientific">Halopenitus persicus</name>
    <dbReference type="NCBI Taxonomy" id="1048396"/>
    <lineage>
        <taxon>Archaea</taxon>
        <taxon>Methanobacteriati</taxon>
        <taxon>Methanobacteriota</taxon>
        <taxon>Stenosarchaea group</taxon>
        <taxon>Halobacteria</taxon>
        <taxon>Halobacteriales</taxon>
        <taxon>Haloferacaceae</taxon>
        <taxon>Halopenitus</taxon>
    </lineage>
</organism>
<dbReference type="EMBL" id="FNPC01000003">
    <property type="protein sequence ID" value="SDY17435.1"/>
    <property type="molecule type" value="Genomic_DNA"/>
</dbReference>
<dbReference type="AlphaFoldDB" id="A0A1H3HQB4"/>
<dbReference type="Proteomes" id="UP000199079">
    <property type="component" value="Unassembled WGS sequence"/>
</dbReference>
<accession>A0A1H3HQB4</accession>